<comment type="caution">
    <text evidence="2">The sequence shown here is derived from an EMBL/GenBank/DDBJ whole genome shotgun (WGS) entry which is preliminary data.</text>
</comment>
<dbReference type="Proteomes" id="UP001558613">
    <property type="component" value="Unassembled WGS sequence"/>
</dbReference>
<name>A0ABR3MCK4_9TELE</name>
<dbReference type="EMBL" id="JAYMGO010000014">
    <property type="protein sequence ID" value="KAL1262345.1"/>
    <property type="molecule type" value="Genomic_DNA"/>
</dbReference>
<evidence type="ECO:0000313" key="3">
    <source>
        <dbReference type="Proteomes" id="UP001558613"/>
    </source>
</evidence>
<sequence>MEGHLSPCSRVRKRMKAKTPQCISEEGFGLEGKPVHEPFTTCEQSKKHCASVVAKTRPLPDVVDQYKADYGYLGTLLCSHVVKARAQAAFQAQTVNRTTLTITQPRPTLSVSQSGLSASSGSRTPSIIKVPSSLTLMSTRPGTPTQPSPPATKYIVMATSAGAASTQQVITLSSSQSGSPVTNTVPSTPTSLQPLVKLESGNTGAVSGSRPLQKYIVVSLPSSSSSLREQLRCPFHPLPHLSAWSRLLS</sequence>
<evidence type="ECO:0000313" key="2">
    <source>
        <dbReference type="EMBL" id="KAL1262345.1"/>
    </source>
</evidence>
<accession>A0ABR3MCK4</accession>
<feature type="compositionally biased region" description="Low complexity" evidence="1">
    <location>
        <begin position="177"/>
        <end position="191"/>
    </location>
</feature>
<feature type="region of interest" description="Disordered" evidence="1">
    <location>
        <begin position="174"/>
        <end position="194"/>
    </location>
</feature>
<reference evidence="2 3" key="1">
    <citation type="submission" date="2023-09" db="EMBL/GenBank/DDBJ databases">
        <authorList>
            <person name="Wang M."/>
        </authorList>
    </citation>
    <scope>NUCLEOTIDE SEQUENCE [LARGE SCALE GENOMIC DNA]</scope>
    <source>
        <strain evidence="2">GT-2023</strain>
        <tissue evidence="2">Liver</tissue>
    </source>
</reference>
<proteinExistence type="predicted"/>
<organism evidence="2 3">
    <name type="scientific">Cirrhinus molitorella</name>
    <name type="common">mud carp</name>
    <dbReference type="NCBI Taxonomy" id="172907"/>
    <lineage>
        <taxon>Eukaryota</taxon>
        <taxon>Metazoa</taxon>
        <taxon>Chordata</taxon>
        <taxon>Craniata</taxon>
        <taxon>Vertebrata</taxon>
        <taxon>Euteleostomi</taxon>
        <taxon>Actinopterygii</taxon>
        <taxon>Neopterygii</taxon>
        <taxon>Teleostei</taxon>
        <taxon>Ostariophysi</taxon>
        <taxon>Cypriniformes</taxon>
        <taxon>Cyprinidae</taxon>
        <taxon>Labeoninae</taxon>
        <taxon>Labeonini</taxon>
        <taxon>Cirrhinus</taxon>
    </lineage>
</organism>
<keyword evidence="3" id="KW-1185">Reference proteome</keyword>
<gene>
    <name evidence="2" type="ORF">QQF64_007610</name>
</gene>
<protein>
    <submittedName>
        <fullName evidence="2">Uncharacterized protein</fullName>
    </submittedName>
</protein>
<evidence type="ECO:0000256" key="1">
    <source>
        <dbReference type="SAM" id="MobiDB-lite"/>
    </source>
</evidence>